<dbReference type="AlphaFoldDB" id="A0A2S2E6I5"/>
<accession>A0A2S2E6I5</accession>
<dbReference type="SUPFAM" id="SSF46689">
    <property type="entry name" value="Homeodomain-like"/>
    <property type="match status" value="1"/>
</dbReference>
<dbReference type="PANTHER" id="PTHR30055:SF119">
    <property type="entry name" value="NALC"/>
    <property type="match status" value="1"/>
</dbReference>
<dbReference type="OrthoDB" id="8535430at2"/>
<dbReference type="Pfam" id="PF14246">
    <property type="entry name" value="TetR_C_7"/>
    <property type="match status" value="1"/>
</dbReference>
<dbReference type="Gene3D" id="1.10.357.10">
    <property type="entry name" value="Tetracycline Repressor, domain 2"/>
    <property type="match status" value="1"/>
</dbReference>
<dbReference type="EMBL" id="CP029347">
    <property type="protein sequence ID" value="AWL13142.1"/>
    <property type="molecule type" value="Genomic_DNA"/>
</dbReference>
<name>A0A2S2E6I5_9ALTE</name>
<dbReference type="Proteomes" id="UP000245728">
    <property type="component" value="Chromosome"/>
</dbReference>
<gene>
    <name evidence="4" type="ORF">HMF8227_02690</name>
</gene>
<dbReference type="InterPro" id="IPR036271">
    <property type="entry name" value="Tet_transcr_reg_TetR-rel_C_sf"/>
</dbReference>
<dbReference type="PRINTS" id="PR00455">
    <property type="entry name" value="HTHTETR"/>
</dbReference>
<organism evidence="4 5">
    <name type="scientific">Saliniradius amylolyticus</name>
    <dbReference type="NCBI Taxonomy" id="2183582"/>
    <lineage>
        <taxon>Bacteria</taxon>
        <taxon>Pseudomonadati</taxon>
        <taxon>Pseudomonadota</taxon>
        <taxon>Gammaproteobacteria</taxon>
        <taxon>Alteromonadales</taxon>
        <taxon>Alteromonadaceae</taxon>
        <taxon>Saliniradius</taxon>
    </lineage>
</organism>
<dbReference type="KEGG" id="salh:HMF8227_02690"/>
<dbReference type="InterPro" id="IPR009057">
    <property type="entry name" value="Homeodomain-like_sf"/>
</dbReference>
<dbReference type="GO" id="GO:0003700">
    <property type="term" value="F:DNA-binding transcription factor activity"/>
    <property type="evidence" value="ECO:0007669"/>
    <property type="project" value="TreeGrafter"/>
</dbReference>
<dbReference type="InterPro" id="IPR001647">
    <property type="entry name" value="HTH_TetR"/>
</dbReference>
<dbReference type="SUPFAM" id="SSF48498">
    <property type="entry name" value="Tetracyclin repressor-like, C-terminal domain"/>
    <property type="match status" value="1"/>
</dbReference>
<evidence type="ECO:0000259" key="3">
    <source>
        <dbReference type="PROSITE" id="PS50977"/>
    </source>
</evidence>
<sequence length="199" mass="22332">MGTQSETRQATLLKVATQLFIEQGYQKTSLEQVIQRAGGSRRNVYSAFGNKAGLFKAAVQQAQKDIFTSAYPENWDQGDPETVLRQLGIGLISALTSRKTLALFREVIAHTPSMPSLGEDLYQSGPKRVLALLAGYLQKQVDDGKLDIKDCQKMAKQLIEVMRGDLHLRALLCPDQPIRQQEIEDQVDLAIDFLRKHYQ</sequence>
<dbReference type="RefSeq" id="WP_109340659.1">
    <property type="nucleotide sequence ID" value="NZ_CP029347.1"/>
</dbReference>
<dbReference type="PANTHER" id="PTHR30055">
    <property type="entry name" value="HTH-TYPE TRANSCRIPTIONAL REGULATOR RUTR"/>
    <property type="match status" value="1"/>
</dbReference>
<dbReference type="InterPro" id="IPR050109">
    <property type="entry name" value="HTH-type_TetR-like_transc_reg"/>
</dbReference>
<evidence type="ECO:0000313" key="5">
    <source>
        <dbReference type="Proteomes" id="UP000245728"/>
    </source>
</evidence>
<dbReference type="GO" id="GO:0000976">
    <property type="term" value="F:transcription cis-regulatory region binding"/>
    <property type="evidence" value="ECO:0007669"/>
    <property type="project" value="TreeGrafter"/>
</dbReference>
<evidence type="ECO:0000313" key="4">
    <source>
        <dbReference type="EMBL" id="AWL13142.1"/>
    </source>
</evidence>
<evidence type="ECO:0000256" key="1">
    <source>
        <dbReference type="ARBA" id="ARBA00023125"/>
    </source>
</evidence>
<dbReference type="Gene3D" id="1.10.10.60">
    <property type="entry name" value="Homeodomain-like"/>
    <property type="match status" value="1"/>
</dbReference>
<reference evidence="4 5" key="1">
    <citation type="submission" date="2018-05" db="EMBL/GenBank/DDBJ databases">
        <title>Salinimonas sp. HMF8227 Genome sequencing and assembly.</title>
        <authorList>
            <person name="Kang H."/>
            <person name="Kang J."/>
            <person name="Cha I."/>
            <person name="Kim H."/>
            <person name="Joh K."/>
        </authorList>
    </citation>
    <scope>NUCLEOTIDE SEQUENCE [LARGE SCALE GENOMIC DNA]</scope>
    <source>
        <strain evidence="4 5">HMF8227</strain>
    </source>
</reference>
<dbReference type="InterPro" id="IPR039536">
    <property type="entry name" value="TetR_C_Proteobacteria"/>
</dbReference>
<keyword evidence="5" id="KW-1185">Reference proteome</keyword>
<feature type="domain" description="HTH tetR-type" evidence="3">
    <location>
        <begin position="6"/>
        <end position="66"/>
    </location>
</feature>
<feature type="DNA-binding region" description="H-T-H motif" evidence="2">
    <location>
        <begin position="29"/>
        <end position="48"/>
    </location>
</feature>
<dbReference type="PROSITE" id="PS50977">
    <property type="entry name" value="HTH_TETR_2"/>
    <property type="match status" value="1"/>
</dbReference>
<evidence type="ECO:0000256" key="2">
    <source>
        <dbReference type="PROSITE-ProRule" id="PRU00335"/>
    </source>
</evidence>
<protein>
    <recommendedName>
        <fullName evidence="3">HTH tetR-type domain-containing protein</fullName>
    </recommendedName>
</protein>
<dbReference type="Pfam" id="PF00440">
    <property type="entry name" value="TetR_N"/>
    <property type="match status" value="1"/>
</dbReference>
<proteinExistence type="predicted"/>
<keyword evidence="1 2" id="KW-0238">DNA-binding</keyword>